<dbReference type="Gene3D" id="1.10.10.10">
    <property type="entry name" value="Winged helix-like DNA-binding domain superfamily/Winged helix DNA-binding domain"/>
    <property type="match status" value="1"/>
</dbReference>
<feature type="active site" description="Proton acceptor" evidence="4">
    <location>
        <position position="250"/>
    </location>
</feature>
<evidence type="ECO:0000313" key="7">
    <source>
        <dbReference type="EMBL" id="EMR62723.1"/>
    </source>
</evidence>
<dbReference type="Gene3D" id="3.40.50.150">
    <property type="entry name" value="Vaccinia Virus protein VP39"/>
    <property type="match status" value="1"/>
</dbReference>
<evidence type="ECO:0000256" key="3">
    <source>
        <dbReference type="ARBA" id="ARBA00022691"/>
    </source>
</evidence>
<name>M7SEU2_EUTLA</name>
<dbReference type="OrthoDB" id="2410195at2759"/>
<dbReference type="InterPro" id="IPR016461">
    <property type="entry name" value="COMT-like"/>
</dbReference>
<protein>
    <submittedName>
        <fullName evidence="7">Putative sterigmatocystin 8-o-methyltransferase protein</fullName>
    </submittedName>
</protein>
<reference evidence="8" key="1">
    <citation type="journal article" date="2013" name="Genome Announc.">
        <title>Draft genome sequence of the grapevine dieback fungus Eutypa lata UCR-EL1.</title>
        <authorList>
            <person name="Blanco-Ulate B."/>
            <person name="Rolshausen P.E."/>
            <person name="Cantu D."/>
        </authorList>
    </citation>
    <scope>NUCLEOTIDE SEQUENCE [LARGE SCALE GENOMIC DNA]</scope>
    <source>
        <strain evidence="8">UCR-EL1</strain>
    </source>
</reference>
<dbReference type="PIRSF" id="PIRSF005739">
    <property type="entry name" value="O-mtase"/>
    <property type="match status" value="1"/>
</dbReference>
<keyword evidence="1 7" id="KW-0489">Methyltransferase</keyword>
<evidence type="ECO:0000256" key="2">
    <source>
        <dbReference type="ARBA" id="ARBA00022679"/>
    </source>
</evidence>
<dbReference type="OMA" id="RNIFHAW"/>
<dbReference type="EMBL" id="KB707393">
    <property type="protein sequence ID" value="EMR62723.1"/>
    <property type="molecule type" value="Genomic_DNA"/>
</dbReference>
<dbReference type="eggNOG" id="KOG3178">
    <property type="taxonomic scope" value="Eukaryota"/>
</dbReference>
<accession>M7SEU2</accession>
<dbReference type="PANTHER" id="PTHR43712:SF1">
    <property type="entry name" value="HYPOTHETICAL O-METHYLTRANSFERASE (EUROFUNG)-RELATED"/>
    <property type="match status" value="1"/>
</dbReference>
<feature type="domain" description="O-methyltransferase dimerisation" evidence="6">
    <location>
        <begin position="12"/>
        <end position="74"/>
    </location>
</feature>
<dbReference type="PANTHER" id="PTHR43712">
    <property type="entry name" value="PUTATIVE (AFU_ORTHOLOGUE AFUA_4G14580)-RELATED"/>
    <property type="match status" value="1"/>
</dbReference>
<keyword evidence="3" id="KW-0949">S-adenosyl-L-methionine</keyword>
<feature type="domain" description="O-methyltransferase C-terminal" evidence="5">
    <location>
        <begin position="171"/>
        <end position="320"/>
    </location>
</feature>
<gene>
    <name evidence="7" type="ORF">UCREL1_10342</name>
</gene>
<dbReference type="Pfam" id="PF00891">
    <property type="entry name" value="Methyltransf_2"/>
    <property type="match status" value="1"/>
</dbReference>
<dbReference type="InterPro" id="IPR012967">
    <property type="entry name" value="COMT_dimerisation"/>
</dbReference>
<dbReference type="InterPro" id="IPR036390">
    <property type="entry name" value="WH_DNA-bd_sf"/>
</dbReference>
<keyword evidence="8" id="KW-1185">Reference proteome</keyword>
<evidence type="ECO:0000313" key="8">
    <source>
        <dbReference type="Proteomes" id="UP000012174"/>
    </source>
</evidence>
<dbReference type="InterPro" id="IPR029063">
    <property type="entry name" value="SAM-dependent_MTases_sf"/>
</dbReference>
<dbReference type="InterPro" id="IPR036388">
    <property type="entry name" value="WH-like_DNA-bd_sf"/>
</dbReference>
<dbReference type="PROSITE" id="PS51683">
    <property type="entry name" value="SAM_OMT_II"/>
    <property type="match status" value="1"/>
</dbReference>
<evidence type="ECO:0000259" key="6">
    <source>
        <dbReference type="Pfam" id="PF08100"/>
    </source>
</evidence>
<dbReference type="Pfam" id="PF08100">
    <property type="entry name" value="Dimerisation"/>
    <property type="match status" value="1"/>
</dbReference>
<evidence type="ECO:0000256" key="1">
    <source>
        <dbReference type="ARBA" id="ARBA00022603"/>
    </source>
</evidence>
<dbReference type="SUPFAM" id="SSF46785">
    <property type="entry name" value="Winged helix' DNA-binding domain"/>
    <property type="match status" value="1"/>
</dbReference>
<dbReference type="HOGENOM" id="CLU_005533_5_1_1"/>
<organism evidence="7 8">
    <name type="scientific">Eutypa lata (strain UCR-EL1)</name>
    <name type="common">Grapevine dieback disease fungus</name>
    <name type="synonym">Eutypa armeniacae</name>
    <dbReference type="NCBI Taxonomy" id="1287681"/>
    <lineage>
        <taxon>Eukaryota</taxon>
        <taxon>Fungi</taxon>
        <taxon>Dikarya</taxon>
        <taxon>Ascomycota</taxon>
        <taxon>Pezizomycotina</taxon>
        <taxon>Sordariomycetes</taxon>
        <taxon>Xylariomycetidae</taxon>
        <taxon>Xylariales</taxon>
        <taxon>Diatrypaceae</taxon>
        <taxon>Eutypa</taxon>
    </lineage>
</organism>
<sequence length="342" mass="38658">MHFQLPLVCIGIESGIFKALAAEPQKTFTNAELAEKTGVNPKLLKRLLRYYQSLSMILQPEDDGYKSNNVSRALGNDDYGSTLRFFQRVISPASIKLPDFLRQHGYGDPTGVSPNCWNIGQNTDLHPFAWTGQNPWAMEVFLPYMNIQREGRPAFFDVLDFEKQFAQGATSSTPLFIDVGGSMGAQCVEFKKRYPNLAGRVILQDLPAVVEQVRAKPLPGSESVEVQPYDFFTPEPIKGARVYYFRNVLHDWHDAKCVEILVNIKAGMTEESVIVIDETVLAEKGALWRGAQHDMEMLTIFGAQERTKAEWAKLIEEAGLNIREVLRYCEEYEDSLIVVELK</sequence>
<proteinExistence type="predicted"/>
<dbReference type="AlphaFoldDB" id="M7SEU2"/>
<dbReference type="SUPFAM" id="SSF53335">
    <property type="entry name" value="S-adenosyl-L-methionine-dependent methyltransferases"/>
    <property type="match status" value="1"/>
</dbReference>
<keyword evidence="2 7" id="KW-0808">Transferase</keyword>
<dbReference type="InterPro" id="IPR001077">
    <property type="entry name" value="COMT_C"/>
</dbReference>
<evidence type="ECO:0000256" key="4">
    <source>
        <dbReference type="PIRSR" id="PIRSR005739-1"/>
    </source>
</evidence>
<dbReference type="KEGG" id="ela:UCREL1_10342"/>
<dbReference type="GO" id="GO:0032259">
    <property type="term" value="P:methylation"/>
    <property type="evidence" value="ECO:0007669"/>
    <property type="project" value="UniProtKB-KW"/>
</dbReference>
<dbReference type="Proteomes" id="UP000012174">
    <property type="component" value="Unassembled WGS sequence"/>
</dbReference>
<dbReference type="GO" id="GO:0008171">
    <property type="term" value="F:O-methyltransferase activity"/>
    <property type="evidence" value="ECO:0007669"/>
    <property type="project" value="InterPro"/>
</dbReference>
<evidence type="ECO:0000259" key="5">
    <source>
        <dbReference type="Pfam" id="PF00891"/>
    </source>
</evidence>